<evidence type="ECO:0000256" key="1">
    <source>
        <dbReference type="ARBA" id="ARBA00005854"/>
    </source>
</evidence>
<keyword evidence="8" id="KW-1185">Reference proteome</keyword>
<feature type="domain" description="D-isomer specific 2-hydroxyacid dehydrogenase NAD-binding" evidence="6">
    <location>
        <begin position="119"/>
        <end position="293"/>
    </location>
</feature>
<dbReference type="Pfam" id="PF00389">
    <property type="entry name" value="2-Hacid_dh"/>
    <property type="match status" value="1"/>
</dbReference>
<comment type="similarity">
    <text evidence="1 4">Belongs to the D-isomer specific 2-hydroxyacid dehydrogenase family.</text>
</comment>
<evidence type="ECO:0000256" key="2">
    <source>
        <dbReference type="ARBA" id="ARBA00023002"/>
    </source>
</evidence>
<organism evidence="7 8">
    <name type="scientific">Falsiroseomonas stagni DSM 19981</name>
    <dbReference type="NCBI Taxonomy" id="1123062"/>
    <lineage>
        <taxon>Bacteria</taxon>
        <taxon>Pseudomonadati</taxon>
        <taxon>Pseudomonadota</taxon>
        <taxon>Alphaproteobacteria</taxon>
        <taxon>Acetobacterales</taxon>
        <taxon>Roseomonadaceae</taxon>
        <taxon>Falsiroseomonas</taxon>
    </lineage>
</organism>
<evidence type="ECO:0000256" key="4">
    <source>
        <dbReference type="RuleBase" id="RU003719"/>
    </source>
</evidence>
<evidence type="ECO:0000259" key="6">
    <source>
        <dbReference type="Pfam" id="PF02826"/>
    </source>
</evidence>
<dbReference type="InterPro" id="IPR036291">
    <property type="entry name" value="NAD(P)-bd_dom_sf"/>
</dbReference>
<dbReference type="PANTHER" id="PTHR42789:SF1">
    <property type="entry name" value="D-ISOMER SPECIFIC 2-HYDROXYACID DEHYDROGENASE FAMILY PROTEIN (AFU_ORTHOLOGUE AFUA_6G10090)"/>
    <property type="match status" value="1"/>
</dbReference>
<dbReference type="SUPFAM" id="SSF52283">
    <property type="entry name" value="Formate/glycerate dehydrogenase catalytic domain-like"/>
    <property type="match status" value="1"/>
</dbReference>
<dbReference type="FunFam" id="3.40.50.720:FF:000203">
    <property type="entry name" value="D-3-phosphoglycerate dehydrogenase (SerA)"/>
    <property type="match status" value="1"/>
</dbReference>
<dbReference type="GO" id="GO:0016616">
    <property type="term" value="F:oxidoreductase activity, acting on the CH-OH group of donors, NAD or NADP as acceptor"/>
    <property type="evidence" value="ECO:0007669"/>
    <property type="project" value="InterPro"/>
</dbReference>
<dbReference type="CDD" id="cd12173">
    <property type="entry name" value="PGDH_4"/>
    <property type="match status" value="1"/>
</dbReference>
<gene>
    <name evidence="7" type="ORF">SAMN02745775_11050</name>
</gene>
<dbReference type="Gene3D" id="3.40.50.720">
    <property type="entry name" value="NAD(P)-binding Rossmann-like Domain"/>
    <property type="match status" value="2"/>
</dbReference>
<dbReference type="InterPro" id="IPR006139">
    <property type="entry name" value="D-isomer_2_OHA_DH_cat_dom"/>
</dbReference>
<name>A0A1I4DCS2_9PROT</name>
<dbReference type="Pfam" id="PF02826">
    <property type="entry name" value="2-Hacid_dh_C"/>
    <property type="match status" value="1"/>
</dbReference>
<dbReference type="RefSeq" id="WP_175534074.1">
    <property type="nucleotide sequence ID" value="NZ_FOSQ01000010.1"/>
</dbReference>
<dbReference type="EMBL" id="FOSQ01000010">
    <property type="protein sequence ID" value="SFK90147.1"/>
    <property type="molecule type" value="Genomic_DNA"/>
</dbReference>
<dbReference type="PANTHER" id="PTHR42789">
    <property type="entry name" value="D-ISOMER SPECIFIC 2-HYDROXYACID DEHYDROGENASE FAMILY PROTEIN (AFU_ORTHOLOGUE AFUA_6G10090)"/>
    <property type="match status" value="1"/>
</dbReference>
<evidence type="ECO:0000259" key="5">
    <source>
        <dbReference type="Pfam" id="PF00389"/>
    </source>
</evidence>
<dbReference type="InterPro" id="IPR029753">
    <property type="entry name" value="D-isomer_DH_CS"/>
</dbReference>
<dbReference type="PROSITE" id="PS00670">
    <property type="entry name" value="D_2_HYDROXYACID_DH_2"/>
    <property type="match status" value="1"/>
</dbReference>
<protein>
    <submittedName>
        <fullName evidence="7">D-3-phosphoglycerate dehydrogenase</fullName>
    </submittedName>
</protein>
<keyword evidence="2 4" id="KW-0560">Oxidoreductase</keyword>
<reference evidence="7 8" key="1">
    <citation type="submission" date="2016-10" db="EMBL/GenBank/DDBJ databases">
        <authorList>
            <person name="de Groot N.N."/>
        </authorList>
    </citation>
    <scope>NUCLEOTIDE SEQUENCE [LARGE SCALE GENOMIC DNA]</scope>
    <source>
        <strain evidence="7 8">DSM 19981</strain>
    </source>
</reference>
<feature type="domain" description="D-isomer specific 2-hydroxyacid dehydrogenase catalytic" evidence="5">
    <location>
        <begin position="14"/>
        <end position="322"/>
    </location>
</feature>
<dbReference type="InterPro" id="IPR050857">
    <property type="entry name" value="D-2-hydroxyacid_DH"/>
</dbReference>
<evidence type="ECO:0000256" key="3">
    <source>
        <dbReference type="ARBA" id="ARBA00023027"/>
    </source>
</evidence>
<evidence type="ECO:0000313" key="7">
    <source>
        <dbReference type="EMBL" id="SFK90147.1"/>
    </source>
</evidence>
<dbReference type="STRING" id="1123062.SAMN02745775_11050"/>
<sequence length="339" mass="35390">MARFQLLVTHTHLDQPGLGMLEEAGCRVDFLTADATGALTAQGARAELERRLATTAYDGIISRIVPIGGDAMRSCPTLRVISRAAVGYDNLDMAAATAQGIAVLTAVGANAQSVAEYTMGLLLTVARNIARHNTAIQAGGWERARLGLELRGRRLGLVGYGRIAQKVAALAQAFGMAVFAWSPNLHKAGDIAPVTRAATLHDLIRGCDVLSLHIPLTESSRNLIGAAELALMGKEAILVNTGRGGLVDEAALADVLREGRIWGAGIDVLTQEPPPRDNPLLGLPNAILSPHVGAATTVARSATAETAARHLLDILLGRTPPSDAVVNPEVLRSSGRSGG</sequence>
<dbReference type="GO" id="GO:0051287">
    <property type="term" value="F:NAD binding"/>
    <property type="evidence" value="ECO:0007669"/>
    <property type="project" value="InterPro"/>
</dbReference>
<keyword evidence="3" id="KW-0520">NAD</keyword>
<dbReference type="SUPFAM" id="SSF51735">
    <property type="entry name" value="NAD(P)-binding Rossmann-fold domains"/>
    <property type="match status" value="1"/>
</dbReference>
<accession>A0A1I4DCS2</accession>
<dbReference type="Proteomes" id="UP000199473">
    <property type="component" value="Unassembled WGS sequence"/>
</dbReference>
<evidence type="ECO:0000313" key="8">
    <source>
        <dbReference type="Proteomes" id="UP000199473"/>
    </source>
</evidence>
<dbReference type="AlphaFoldDB" id="A0A1I4DCS2"/>
<dbReference type="InterPro" id="IPR006140">
    <property type="entry name" value="D-isomer_DH_NAD-bd"/>
</dbReference>
<proteinExistence type="inferred from homology"/>